<accession>A0A8K0D4F1</accession>
<dbReference type="GO" id="GO:0016758">
    <property type="term" value="F:hexosyltransferase activity"/>
    <property type="evidence" value="ECO:0007669"/>
    <property type="project" value="InterPro"/>
</dbReference>
<evidence type="ECO:0000313" key="11">
    <source>
        <dbReference type="EMBL" id="KAF2896826.1"/>
    </source>
</evidence>
<name>A0A8K0D4F1_IGNLU</name>
<comment type="caution">
    <text evidence="11">The sequence shown here is derived from an EMBL/GenBank/DDBJ whole genome shotgun (WGS) entry which is preliminary data.</text>
</comment>
<gene>
    <name evidence="11" type="ORF">ILUMI_09348</name>
</gene>
<dbReference type="OrthoDB" id="115198at2759"/>
<organism evidence="11 12">
    <name type="scientific">Ignelater luminosus</name>
    <name type="common">Cucubano</name>
    <name type="synonym">Pyrophorus luminosus</name>
    <dbReference type="NCBI Taxonomy" id="2038154"/>
    <lineage>
        <taxon>Eukaryota</taxon>
        <taxon>Metazoa</taxon>
        <taxon>Ecdysozoa</taxon>
        <taxon>Arthropoda</taxon>
        <taxon>Hexapoda</taxon>
        <taxon>Insecta</taxon>
        <taxon>Pterygota</taxon>
        <taxon>Neoptera</taxon>
        <taxon>Endopterygota</taxon>
        <taxon>Coleoptera</taxon>
        <taxon>Polyphaga</taxon>
        <taxon>Elateriformia</taxon>
        <taxon>Elateroidea</taxon>
        <taxon>Elateridae</taxon>
        <taxon>Agrypninae</taxon>
        <taxon>Pyrophorini</taxon>
        <taxon>Ignelater</taxon>
    </lineage>
</organism>
<evidence type="ECO:0000256" key="3">
    <source>
        <dbReference type="ARBA" id="ARBA00022676"/>
    </source>
</evidence>
<evidence type="ECO:0000256" key="6">
    <source>
        <dbReference type="ARBA" id="ARBA00022968"/>
    </source>
</evidence>
<keyword evidence="3 10" id="KW-0328">Glycosyltransferase</keyword>
<dbReference type="InterPro" id="IPR002659">
    <property type="entry name" value="Glyco_trans_31"/>
</dbReference>
<dbReference type="GO" id="GO:0000139">
    <property type="term" value="C:Golgi membrane"/>
    <property type="evidence" value="ECO:0007669"/>
    <property type="project" value="UniProtKB-SubCell"/>
</dbReference>
<evidence type="ECO:0000256" key="9">
    <source>
        <dbReference type="ARBA" id="ARBA00023136"/>
    </source>
</evidence>
<dbReference type="Proteomes" id="UP000801492">
    <property type="component" value="Unassembled WGS sequence"/>
</dbReference>
<dbReference type="EC" id="2.4.1.-" evidence="10"/>
<dbReference type="PANTHER" id="PTHR11214:SF376">
    <property type="entry name" value="HEXOSYLTRANSFERASE"/>
    <property type="match status" value="1"/>
</dbReference>
<dbReference type="GO" id="GO:0006493">
    <property type="term" value="P:protein O-linked glycosylation"/>
    <property type="evidence" value="ECO:0007669"/>
    <property type="project" value="TreeGrafter"/>
</dbReference>
<comment type="similarity">
    <text evidence="2 10">Belongs to the glycosyltransferase 31 family.</text>
</comment>
<evidence type="ECO:0000256" key="2">
    <source>
        <dbReference type="ARBA" id="ARBA00008661"/>
    </source>
</evidence>
<dbReference type="Gene3D" id="3.90.550.50">
    <property type="match status" value="1"/>
</dbReference>
<feature type="transmembrane region" description="Helical" evidence="10">
    <location>
        <begin position="7"/>
        <end position="35"/>
    </location>
</feature>
<sequence length="353" mass="41513">MIKKKFSLNFICVCSGLIIFLAIWQIGVIVIPIIFSSSSSHFKNFPSYTLNDFNSSYNYPMERLLPSDYTKLMNVKSFKFHMLSECTSSLLLLITVFSAPTNFEQRISIRETWGKSRKDTKIVFIIGCVDNMNVHKKLEEENKKYQDLIQGGFSDISVYKTYKYITAFKYVIYHCPEVKFILKVNDDVFVHIYAVLYFLNVELSPYGAKNLLFCTPVEKATEKQNMRIKWISPFPEYNDSYFPPYCQEWSSLYSPDVIFILYEELQKMKHFWVEDLLTTGVLAKRAKVPCISTRGLTLFRDTVDKILKKSQWEDEHTRLFLYAEPSITPKKMYSLWKIFENPHTNSILKPWHS</sequence>
<keyword evidence="7 10" id="KW-1133">Transmembrane helix</keyword>
<keyword evidence="6 10" id="KW-0735">Signal-anchor</keyword>
<protein>
    <recommendedName>
        <fullName evidence="10">Hexosyltransferase</fullName>
        <ecNumber evidence="10">2.4.1.-</ecNumber>
    </recommendedName>
</protein>
<comment type="subcellular location">
    <subcellularLocation>
        <location evidence="1 10">Golgi apparatus membrane</location>
        <topology evidence="1 10">Single-pass type II membrane protein</topology>
    </subcellularLocation>
</comment>
<keyword evidence="5 10" id="KW-0812">Transmembrane</keyword>
<evidence type="ECO:0000313" key="12">
    <source>
        <dbReference type="Proteomes" id="UP000801492"/>
    </source>
</evidence>
<dbReference type="Pfam" id="PF01762">
    <property type="entry name" value="Galactosyl_T"/>
    <property type="match status" value="1"/>
</dbReference>
<dbReference type="PANTHER" id="PTHR11214">
    <property type="entry name" value="BETA-1,3-N-ACETYLGLUCOSAMINYLTRANSFERASE"/>
    <property type="match status" value="1"/>
</dbReference>
<keyword evidence="8 10" id="KW-0333">Golgi apparatus</keyword>
<reference evidence="11" key="1">
    <citation type="submission" date="2019-08" db="EMBL/GenBank/DDBJ databases">
        <title>The genome of the North American firefly Photinus pyralis.</title>
        <authorList>
            <consortium name="Photinus pyralis genome working group"/>
            <person name="Fallon T.R."/>
            <person name="Sander Lower S.E."/>
            <person name="Weng J.-K."/>
        </authorList>
    </citation>
    <scope>NUCLEOTIDE SEQUENCE</scope>
    <source>
        <strain evidence="11">TRF0915ILg1</strain>
        <tissue evidence="11">Whole body</tissue>
    </source>
</reference>
<dbReference type="EMBL" id="VTPC01004714">
    <property type="protein sequence ID" value="KAF2896826.1"/>
    <property type="molecule type" value="Genomic_DNA"/>
</dbReference>
<evidence type="ECO:0000256" key="10">
    <source>
        <dbReference type="RuleBase" id="RU363063"/>
    </source>
</evidence>
<evidence type="ECO:0000256" key="4">
    <source>
        <dbReference type="ARBA" id="ARBA00022679"/>
    </source>
</evidence>
<dbReference type="AlphaFoldDB" id="A0A8K0D4F1"/>
<evidence type="ECO:0000256" key="5">
    <source>
        <dbReference type="ARBA" id="ARBA00022692"/>
    </source>
</evidence>
<keyword evidence="4" id="KW-0808">Transferase</keyword>
<evidence type="ECO:0000256" key="7">
    <source>
        <dbReference type="ARBA" id="ARBA00022989"/>
    </source>
</evidence>
<keyword evidence="9 10" id="KW-0472">Membrane</keyword>
<evidence type="ECO:0000256" key="8">
    <source>
        <dbReference type="ARBA" id="ARBA00023034"/>
    </source>
</evidence>
<evidence type="ECO:0000256" key="1">
    <source>
        <dbReference type="ARBA" id="ARBA00004323"/>
    </source>
</evidence>
<proteinExistence type="inferred from homology"/>
<keyword evidence="12" id="KW-1185">Reference proteome</keyword>